<dbReference type="Proteomes" id="UP001501475">
    <property type="component" value="Unassembled WGS sequence"/>
</dbReference>
<dbReference type="Pfam" id="PF08530">
    <property type="entry name" value="PepX_C"/>
    <property type="match status" value="1"/>
</dbReference>
<feature type="chain" id="PRO_5045670873" evidence="2">
    <location>
        <begin position="25"/>
        <end position="585"/>
    </location>
</feature>
<organism evidence="4 5">
    <name type="scientific">Nostocoides vanveenii</name>
    <dbReference type="NCBI Taxonomy" id="330835"/>
    <lineage>
        <taxon>Bacteria</taxon>
        <taxon>Bacillati</taxon>
        <taxon>Actinomycetota</taxon>
        <taxon>Actinomycetes</taxon>
        <taxon>Micrococcales</taxon>
        <taxon>Intrasporangiaceae</taxon>
        <taxon>Nostocoides</taxon>
    </lineage>
</organism>
<dbReference type="InterPro" id="IPR000383">
    <property type="entry name" value="Xaa-Pro-like_dom"/>
</dbReference>
<evidence type="ECO:0000256" key="1">
    <source>
        <dbReference type="ARBA" id="ARBA00022801"/>
    </source>
</evidence>
<evidence type="ECO:0000259" key="3">
    <source>
        <dbReference type="SMART" id="SM00939"/>
    </source>
</evidence>
<reference evidence="5" key="1">
    <citation type="journal article" date="2019" name="Int. J. Syst. Evol. Microbiol.">
        <title>The Global Catalogue of Microorganisms (GCM) 10K type strain sequencing project: providing services to taxonomists for standard genome sequencing and annotation.</title>
        <authorList>
            <consortium name="The Broad Institute Genomics Platform"/>
            <consortium name="The Broad Institute Genome Sequencing Center for Infectious Disease"/>
            <person name="Wu L."/>
            <person name="Ma J."/>
        </authorList>
    </citation>
    <scope>NUCLEOTIDE SEQUENCE [LARGE SCALE GENOMIC DNA]</scope>
    <source>
        <strain evidence="5">JCM 15591</strain>
    </source>
</reference>
<name>A0ABP4WS13_9MICO</name>
<evidence type="ECO:0000256" key="2">
    <source>
        <dbReference type="SAM" id="SignalP"/>
    </source>
</evidence>
<accession>A0ABP4WS13</accession>
<dbReference type="SUPFAM" id="SSF53474">
    <property type="entry name" value="alpha/beta-Hydrolases"/>
    <property type="match status" value="1"/>
</dbReference>
<dbReference type="Gene3D" id="1.10.246.70">
    <property type="match status" value="1"/>
</dbReference>
<dbReference type="Gene3D" id="2.60.120.260">
    <property type="entry name" value="Galactose-binding domain-like"/>
    <property type="match status" value="2"/>
</dbReference>
<gene>
    <name evidence="4" type="ORF">GCM10009810_16850</name>
</gene>
<protein>
    <submittedName>
        <fullName evidence="4">Xaa-Pro dipeptidyl-peptidase</fullName>
    </submittedName>
</protein>
<evidence type="ECO:0000313" key="4">
    <source>
        <dbReference type="EMBL" id="GAA1757982.1"/>
    </source>
</evidence>
<dbReference type="Gene3D" id="3.40.50.1820">
    <property type="entry name" value="alpha/beta hydrolase"/>
    <property type="match status" value="1"/>
</dbReference>
<evidence type="ECO:0000313" key="5">
    <source>
        <dbReference type="Proteomes" id="UP001501475"/>
    </source>
</evidence>
<dbReference type="SUPFAM" id="SSF49785">
    <property type="entry name" value="Galactose-binding domain-like"/>
    <property type="match status" value="1"/>
</dbReference>
<keyword evidence="5" id="KW-1185">Reference proteome</keyword>
<dbReference type="Pfam" id="PF02129">
    <property type="entry name" value="Peptidase_S15"/>
    <property type="match status" value="1"/>
</dbReference>
<dbReference type="RefSeq" id="WP_344064762.1">
    <property type="nucleotide sequence ID" value="NZ_BAAAPN010000044.1"/>
</dbReference>
<feature type="signal peptide" evidence="2">
    <location>
        <begin position="1"/>
        <end position="24"/>
    </location>
</feature>
<dbReference type="EMBL" id="BAAAPN010000044">
    <property type="protein sequence ID" value="GAA1757982.1"/>
    <property type="molecule type" value="Genomic_DNA"/>
</dbReference>
<dbReference type="SMART" id="SM00939">
    <property type="entry name" value="PepX_C"/>
    <property type="match status" value="1"/>
</dbReference>
<keyword evidence="1" id="KW-0378">Hydrolase</keyword>
<sequence length="585" mass="62416">MKRTVWAAGATAAAVGVGVTTAGAAPTGASDGIRTQVVVDGQAQPVFAARPADWIVKEAWVSVPVDSDHDGRPDRAHIRYAVAKDAPQRVPVIMVASPYWVGVNDVANHNVDHDLYDPDTRAGARQPGHERATGGGVQLLDRWTAATWISRGFGYVEFESLGTGGSTGCPTTGGANDSLGPKAAIDWLNGRASAVDASGRAVAAGWSNGRVGMIGTSYDGTLPNAVATTGVEGLEALIPISAISDWYGYYRAGGAVVAPEGYQGEDADVLAKFVLMRANRAICKPVINTLARQQDRVTGDLNSFWAQRSYLADVSRVKAAVYVAHGLQDWNVKPSQAGLWYRALRAQGTPAKIFWHQWGHGGPPPLYEQNRWFTRYVLGVRNGVESDPRAIIETPEGTSPRYADWPLPGSAARTTTLADLTLRAGASGRLLTFADDPRQSLIPFTTSPTRSTGLAFATAPLTANTRLSGFASADLRLALGQGNANLSIGVFDLNARGMATLITQGWADPQNRNSLWRTDAITPGQFMRVRVDLEANDHVIAKGHRIGVTILQSDHEFTIRPPAGKTMTIDTRASTITLPLTQPLP</sequence>
<comment type="caution">
    <text evidence="4">The sequence shown here is derived from an EMBL/GenBank/DDBJ whole genome shotgun (WGS) entry which is preliminary data.</text>
</comment>
<keyword evidence="2" id="KW-0732">Signal</keyword>
<feature type="domain" description="Xaa-Pro dipeptidyl-peptidase C-terminal" evidence="3">
    <location>
        <begin position="370"/>
        <end position="577"/>
    </location>
</feature>
<proteinExistence type="predicted"/>
<dbReference type="InterPro" id="IPR008979">
    <property type="entry name" value="Galactose-bd-like_sf"/>
</dbReference>
<dbReference type="InterPro" id="IPR013736">
    <property type="entry name" value="Xaa-Pro_dipept_C"/>
</dbReference>
<dbReference type="InterPro" id="IPR029058">
    <property type="entry name" value="AB_hydrolase_fold"/>
</dbReference>